<organism evidence="2 3">
    <name type="scientific">Rangifer tarandus platyrhynchus</name>
    <name type="common">Svalbard reindeer</name>
    <dbReference type="NCBI Taxonomy" id="3082113"/>
    <lineage>
        <taxon>Eukaryota</taxon>
        <taxon>Metazoa</taxon>
        <taxon>Chordata</taxon>
        <taxon>Craniata</taxon>
        <taxon>Vertebrata</taxon>
        <taxon>Euteleostomi</taxon>
        <taxon>Mammalia</taxon>
        <taxon>Eutheria</taxon>
        <taxon>Laurasiatheria</taxon>
        <taxon>Artiodactyla</taxon>
        <taxon>Ruminantia</taxon>
        <taxon>Pecora</taxon>
        <taxon>Cervidae</taxon>
        <taxon>Odocoileinae</taxon>
        <taxon>Rangifer</taxon>
    </lineage>
</organism>
<name>A0ABN8YL95_RANTA</name>
<feature type="compositionally biased region" description="Gly residues" evidence="1">
    <location>
        <begin position="40"/>
        <end position="60"/>
    </location>
</feature>
<reference evidence="2" key="1">
    <citation type="submission" date="2023-04" db="EMBL/GenBank/DDBJ databases">
        <authorList>
            <consortium name="ELIXIR-Norway"/>
        </authorList>
    </citation>
    <scope>NUCLEOTIDE SEQUENCE [LARGE SCALE GENOMIC DNA]</scope>
</reference>
<dbReference type="EMBL" id="OX459956">
    <property type="protein sequence ID" value="CAI9161846.1"/>
    <property type="molecule type" value="Genomic_DNA"/>
</dbReference>
<evidence type="ECO:0000313" key="3">
    <source>
        <dbReference type="Proteomes" id="UP001176941"/>
    </source>
</evidence>
<keyword evidence="3" id="KW-1185">Reference proteome</keyword>
<dbReference type="Proteomes" id="UP001176941">
    <property type="component" value="Chromosome 20"/>
</dbReference>
<protein>
    <submittedName>
        <fullName evidence="2">Uncharacterized protein</fullName>
    </submittedName>
</protein>
<feature type="region of interest" description="Disordered" evidence="1">
    <location>
        <begin position="37"/>
        <end position="62"/>
    </location>
</feature>
<proteinExistence type="predicted"/>
<evidence type="ECO:0000256" key="1">
    <source>
        <dbReference type="SAM" id="MobiDB-lite"/>
    </source>
</evidence>
<sequence>MSQGSSPARRLYGVRPMEGAGPELLGAGPWARALQSAPCGRGGSGADGGGSGADGAGPAGGALPAQALLQVGSGGGAVPGAWRALSVPRRHSSGL</sequence>
<gene>
    <name evidence="2" type="ORF">MRATA1EN1_LOCUS10808</name>
</gene>
<accession>A0ABN8YL95</accession>
<evidence type="ECO:0000313" key="2">
    <source>
        <dbReference type="EMBL" id="CAI9161846.1"/>
    </source>
</evidence>